<accession>A0A7V8RHJ9</accession>
<organism evidence="1 2">
    <name type="scientific">Pseudomonas brassicacearum subsp. neoaurantiaca</name>
    <dbReference type="NCBI Taxonomy" id="494916"/>
    <lineage>
        <taxon>Bacteria</taxon>
        <taxon>Pseudomonadati</taxon>
        <taxon>Pseudomonadota</taxon>
        <taxon>Gammaproteobacteria</taxon>
        <taxon>Pseudomonadales</taxon>
        <taxon>Pseudomonadaceae</taxon>
        <taxon>Pseudomonas</taxon>
    </lineage>
</organism>
<comment type="caution">
    <text evidence="1">The sequence shown here is derived from an EMBL/GenBank/DDBJ whole genome shotgun (WGS) entry which is preliminary data.</text>
</comment>
<protein>
    <submittedName>
        <fullName evidence="1">Uncharacterized protein</fullName>
    </submittedName>
</protein>
<reference evidence="1 2" key="1">
    <citation type="submission" date="2019-06" db="EMBL/GenBank/DDBJ databases">
        <title>Analysis of the biodiversity of Brassica napus bacterial endophytes for the selection of potential efficient biofertilizers for rapeseed crops.</title>
        <authorList>
            <person name="Jimenez-Gomez A."/>
            <person name="Saati-Santamaria Z."/>
            <person name="Menendez E."/>
            <person name="Rivas R."/>
            <person name="Mateos P.F."/>
            <person name="Velazquez E."/>
            <person name="Garcia-Fraile P."/>
        </authorList>
    </citation>
    <scope>NUCLEOTIDE SEQUENCE [LARGE SCALE GENOMIC DNA]</scope>
    <source>
        <strain evidence="1 2">CDVBN10</strain>
    </source>
</reference>
<proteinExistence type="predicted"/>
<sequence length="70" mass="7414">MGASLLAIATAQQTLKPTDTPPSRASSLPQGIAAIEFAFFQLNHAPPGSSSKVTPCAGLLKTSRRYNYEH</sequence>
<name>A0A7V8RHJ9_9PSED</name>
<evidence type="ECO:0000313" key="2">
    <source>
        <dbReference type="Proteomes" id="UP000572407"/>
    </source>
</evidence>
<dbReference type="AlphaFoldDB" id="A0A7V8RHJ9"/>
<gene>
    <name evidence="1" type="ORF">FHK92_01925</name>
</gene>
<evidence type="ECO:0000313" key="1">
    <source>
        <dbReference type="EMBL" id="MBA1376591.1"/>
    </source>
</evidence>
<dbReference type="Proteomes" id="UP000572407">
    <property type="component" value="Unassembled WGS sequence"/>
</dbReference>
<dbReference type="EMBL" id="VDLV01000002">
    <property type="protein sequence ID" value="MBA1376591.1"/>
    <property type="molecule type" value="Genomic_DNA"/>
</dbReference>